<dbReference type="InterPro" id="IPR036179">
    <property type="entry name" value="Ig-like_dom_sf"/>
</dbReference>
<dbReference type="OrthoDB" id="6419989at2759"/>
<dbReference type="AlphaFoldDB" id="A0A7R9A467"/>
<feature type="compositionally biased region" description="Basic and acidic residues" evidence="3">
    <location>
        <begin position="58"/>
        <end position="69"/>
    </location>
</feature>
<keyword evidence="4" id="KW-0812">Transmembrane</keyword>
<accession>A0A7R9A467</accession>
<evidence type="ECO:0000256" key="5">
    <source>
        <dbReference type="SAM" id="SignalP"/>
    </source>
</evidence>
<feature type="region of interest" description="Disordered" evidence="3">
    <location>
        <begin position="51"/>
        <end position="88"/>
    </location>
</feature>
<feature type="compositionally biased region" description="Low complexity" evidence="3">
    <location>
        <begin position="327"/>
        <end position="336"/>
    </location>
</feature>
<dbReference type="PANTHER" id="PTHR21261:SF15">
    <property type="entry name" value="BEATEN PATH IIIA, ISOFORM D-RELATED"/>
    <property type="match status" value="1"/>
</dbReference>
<feature type="transmembrane region" description="Helical" evidence="4">
    <location>
        <begin position="772"/>
        <end position="794"/>
    </location>
</feature>
<reference evidence="7" key="1">
    <citation type="submission" date="2020-11" db="EMBL/GenBank/DDBJ databases">
        <authorList>
            <person name="Tran Van P."/>
        </authorList>
    </citation>
    <scope>NUCLEOTIDE SEQUENCE</scope>
</reference>
<dbReference type="Proteomes" id="UP000677054">
    <property type="component" value="Unassembled WGS sequence"/>
</dbReference>
<keyword evidence="1 2" id="KW-0193">Cuticle</keyword>
<dbReference type="PANTHER" id="PTHR21261">
    <property type="entry name" value="BEAT PROTEIN"/>
    <property type="match status" value="1"/>
</dbReference>
<dbReference type="InterPro" id="IPR000618">
    <property type="entry name" value="Insect_cuticle"/>
</dbReference>
<evidence type="ECO:0000256" key="4">
    <source>
        <dbReference type="SAM" id="Phobius"/>
    </source>
</evidence>
<protein>
    <recommendedName>
        <fullName evidence="6">Ig-like domain-containing protein</fullName>
    </recommendedName>
</protein>
<dbReference type="Gene3D" id="2.60.40.10">
    <property type="entry name" value="Immunoglobulins"/>
    <property type="match status" value="1"/>
</dbReference>
<feature type="region of interest" description="Disordered" evidence="3">
    <location>
        <begin position="327"/>
        <end position="348"/>
    </location>
</feature>
<gene>
    <name evidence="7" type="ORF">DSTB1V02_LOCUS2192</name>
</gene>
<feature type="signal peptide" evidence="5">
    <location>
        <begin position="1"/>
        <end position="27"/>
    </location>
</feature>
<dbReference type="PROSITE" id="PS51155">
    <property type="entry name" value="CHIT_BIND_RR_2"/>
    <property type="match status" value="1"/>
</dbReference>
<dbReference type="InterPro" id="IPR031311">
    <property type="entry name" value="CHIT_BIND_RR_consensus"/>
</dbReference>
<evidence type="ECO:0000259" key="6">
    <source>
        <dbReference type="PROSITE" id="PS50835"/>
    </source>
</evidence>
<proteinExistence type="predicted"/>
<dbReference type="EMBL" id="LR899751">
    <property type="protein sequence ID" value="CAD7242221.1"/>
    <property type="molecule type" value="Genomic_DNA"/>
</dbReference>
<feature type="domain" description="Ig-like" evidence="6">
    <location>
        <begin position="530"/>
        <end position="660"/>
    </location>
</feature>
<evidence type="ECO:0000256" key="1">
    <source>
        <dbReference type="ARBA" id="ARBA00022460"/>
    </source>
</evidence>
<keyword evidence="4" id="KW-1133">Transmembrane helix</keyword>
<feature type="region of interest" description="Disordered" evidence="3">
    <location>
        <begin position="230"/>
        <end position="255"/>
    </location>
</feature>
<dbReference type="SUPFAM" id="SSF48726">
    <property type="entry name" value="Immunoglobulin"/>
    <property type="match status" value="1"/>
</dbReference>
<dbReference type="GO" id="GO:0042302">
    <property type="term" value="F:structural constituent of cuticle"/>
    <property type="evidence" value="ECO:0007669"/>
    <property type="project" value="UniProtKB-UniRule"/>
</dbReference>
<keyword evidence="8" id="KW-1185">Reference proteome</keyword>
<feature type="chain" id="PRO_5036402755" description="Ig-like domain-containing protein" evidence="5">
    <location>
        <begin position="28"/>
        <end position="795"/>
    </location>
</feature>
<evidence type="ECO:0000256" key="2">
    <source>
        <dbReference type="PROSITE-ProRule" id="PRU00497"/>
    </source>
</evidence>
<dbReference type="InterPro" id="IPR013783">
    <property type="entry name" value="Ig-like_fold"/>
</dbReference>
<dbReference type="PROSITE" id="PS00233">
    <property type="entry name" value="CHIT_BIND_RR_1"/>
    <property type="match status" value="1"/>
</dbReference>
<organism evidence="7">
    <name type="scientific">Darwinula stevensoni</name>
    <dbReference type="NCBI Taxonomy" id="69355"/>
    <lineage>
        <taxon>Eukaryota</taxon>
        <taxon>Metazoa</taxon>
        <taxon>Ecdysozoa</taxon>
        <taxon>Arthropoda</taxon>
        <taxon>Crustacea</taxon>
        <taxon>Oligostraca</taxon>
        <taxon>Ostracoda</taxon>
        <taxon>Podocopa</taxon>
        <taxon>Podocopida</taxon>
        <taxon>Darwinulocopina</taxon>
        <taxon>Darwinuloidea</taxon>
        <taxon>Darwinulidae</taxon>
        <taxon>Darwinula</taxon>
    </lineage>
</organism>
<dbReference type="PROSITE" id="PS50835">
    <property type="entry name" value="IG_LIKE"/>
    <property type="match status" value="1"/>
</dbReference>
<name>A0A7R9A467_9CRUS</name>
<dbReference type="InterPro" id="IPR007110">
    <property type="entry name" value="Ig-like_dom"/>
</dbReference>
<evidence type="ECO:0000313" key="7">
    <source>
        <dbReference type="EMBL" id="CAD7242221.1"/>
    </source>
</evidence>
<dbReference type="FunFam" id="2.60.40.10:FF:000437">
    <property type="entry name" value="Beat-IIIc, isoform A"/>
    <property type="match status" value="1"/>
</dbReference>
<keyword evidence="5" id="KW-0732">Signal</keyword>
<sequence>MAVIVRLIPPTSVLLVLVLLCMPGTWADYEKKPRGHSVYFIPESQASEKSYTVSKSLEVSDDREPRPESDSYSNVLSDGHSAEEEPVPDPEVYEFEYGVKDNSTGQVFSHKEGREGPDTQGEYRVLLPDGRYQIVEYTADKLGYRAKVSFEGDKTQSYPGSTPRPSYTPPPQYFQRRQAKKIEAPASHLYNSTHIASDHYIKVYHPPRKSVLHEATKQEYHETVNDQYLSGTRYTRPPPPSTPISETYVPPPSPEYQPPHPAPIYDLPTTTTTTISPPPVEYPQPPPIYPPPLAHRAVPAYATAPPPAYTPPPPPPVYYTTTITTTTPKPSYYSSSAKKESESHESNSTYYTVEVNGKGEDDGPPIQVIVKPHNVISITYSRPHANQPQTHIQVQHNSAVNTSDSVSESYSQSQHTHTHKATSYKPITVSRPVYVKTSADASSSTRTSTNHHYISEASQSHEVVTTADYAPSAHVYHTYKGPVISIPSYKAHTVHHHHQTNGQPYGSHEANYDLVIGYNKNYQPIMLSCPRVYLLLLIQILQHFTRVPICWGIQMKDMEIPSYVKEGGKAVISCNFDLEGIPLYAVKWYKDNTEFYRFVPHRQPSIQTFRVSGIQIDVSGSNASTILLRDVDLRTTGLFRCEAITEGPAFRTVVAEASMQVVAPPEKPPIVEGLRDSYGVGEWIRANCTSYPSQPPASLMWYIRENMAPREMLREYLPLGVSRGLEVSRLGLEMKVRDQGIQGTLLKCTASISNIYWESVTILNSGVIRQGMVPLCISSASSSLYTICFIVFVLF</sequence>
<evidence type="ECO:0000313" key="8">
    <source>
        <dbReference type="Proteomes" id="UP000677054"/>
    </source>
</evidence>
<evidence type="ECO:0000256" key="3">
    <source>
        <dbReference type="SAM" id="MobiDB-lite"/>
    </source>
</evidence>
<dbReference type="EMBL" id="CAJPEV010000234">
    <property type="protein sequence ID" value="CAG0882759.1"/>
    <property type="molecule type" value="Genomic_DNA"/>
</dbReference>
<keyword evidence="4" id="KW-0472">Membrane</keyword>
<dbReference type="Pfam" id="PF00379">
    <property type="entry name" value="Chitin_bind_4"/>
    <property type="match status" value="1"/>
</dbReference>